<dbReference type="Proteomes" id="UP001084650">
    <property type="component" value="Unassembled WGS sequence"/>
</dbReference>
<proteinExistence type="predicted"/>
<evidence type="ECO:0000313" key="3">
    <source>
        <dbReference type="Proteomes" id="UP001084650"/>
    </source>
</evidence>
<feature type="region of interest" description="Disordered" evidence="1">
    <location>
        <begin position="1"/>
        <end position="51"/>
    </location>
</feature>
<feature type="compositionally biased region" description="Basic and acidic residues" evidence="1">
    <location>
        <begin position="13"/>
        <end position="30"/>
    </location>
</feature>
<dbReference type="EMBL" id="JAPQYE010000012">
    <property type="protein sequence ID" value="MCZ0730870.1"/>
    <property type="molecule type" value="Genomic_DNA"/>
</dbReference>
<evidence type="ECO:0000256" key="1">
    <source>
        <dbReference type="SAM" id="MobiDB-lite"/>
    </source>
</evidence>
<evidence type="ECO:0000313" key="2">
    <source>
        <dbReference type="EMBL" id="MCZ0730870.1"/>
    </source>
</evidence>
<reference evidence="2" key="1">
    <citation type="submission" date="2022-12" db="EMBL/GenBank/DDBJ databases">
        <title>Whole genome sequence of Mycolicibacterium iranicum strain SBH312.</title>
        <authorList>
            <person name="Jani J."/>
            <person name="Arifin Mustapha Z."/>
            <person name="Ahmed K."/>
            <person name="Kai Ling C."/>
        </authorList>
    </citation>
    <scope>NUCLEOTIDE SEQUENCE</scope>
    <source>
        <strain evidence="2">SBH312</strain>
    </source>
</reference>
<name>A0ABT4HKZ3_MYCIR</name>
<dbReference type="RefSeq" id="WP_268787300.1">
    <property type="nucleotide sequence ID" value="NZ_JAPQYE010000012.1"/>
</dbReference>
<sequence length="51" mass="5794">MDQNDSPPATPKDATEATQEQRELQQKLEHTDDDPDAPARTQTYRQIPDEA</sequence>
<accession>A0ABT4HKZ3</accession>
<organism evidence="2 3">
    <name type="scientific">Mycolicibacterium iranicum</name>
    <name type="common">Mycobacterium iranicum</name>
    <dbReference type="NCBI Taxonomy" id="912594"/>
    <lineage>
        <taxon>Bacteria</taxon>
        <taxon>Bacillati</taxon>
        <taxon>Actinomycetota</taxon>
        <taxon>Actinomycetes</taxon>
        <taxon>Mycobacteriales</taxon>
        <taxon>Mycobacteriaceae</taxon>
        <taxon>Mycolicibacterium</taxon>
    </lineage>
</organism>
<comment type="caution">
    <text evidence="2">The sequence shown here is derived from an EMBL/GenBank/DDBJ whole genome shotgun (WGS) entry which is preliminary data.</text>
</comment>
<keyword evidence="3" id="KW-1185">Reference proteome</keyword>
<protein>
    <submittedName>
        <fullName evidence="2">Uncharacterized protein</fullName>
    </submittedName>
</protein>
<gene>
    <name evidence="2" type="ORF">OY187_22715</name>
</gene>